<accession>A0A6A5QBV7</accession>
<keyword evidence="2" id="KW-0472">Membrane</keyword>
<gene>
    <name evidence="3" type="ORF">BDU57DRAFT_564570</name>
</gene>
<evidence type="ECO:0000313" key="4">
    <source>
        <dbReference type="Proteomes" id="UP000800096"/>
    </source>
</evidence>
<feature type="compositionally biased region" description="Basic residues" evidence="1">
    <location>
        <begin position="247"/>
        <end position="267"/>
    </location>
</feature>
<name>A0A6A5QBV7_AMPQU</name>
<evidence type="ECO:0008006" key="5">
    <source>
        <dbReference type="Google" id="ProtNLM"/>
    </source>
</evidence>
<keyword evidence="2" id="KW-0812">Transmembrane</keyword>
<evidence type="ECO:0000256" key="2">
    <source>
        <dbReference type="SAM" id="Phobius"/>
    </source>
</evidence>
<dbReference type="Proteomes" id="UP000800096">
    <property type="component" value="Unassembled WGS sequence"/>
</dbReference>
<keyword evidence="2" id="KW-1133">Transmembrane helix</keyword>
<feature type="compositionally biased region" description="Basic and acidic residues" evidence="1">
    <location>
        <begin position="59"/>
        <end position="68"/>
    </location>
</feature>
<dbReference type="AlphaFoldDB" id="A0A6A5QBV7"/>
<feature type="transmembrane region" description="Helical" evidence="2">
    <location>
        <begin position="278"/>
        <end position="296"/>
    </location>
</feature>
<protein>
    <recommendedName>
        <fullName evidence="5">SAP domain-containing protein</fullName>
    </recommendedName>
</protein>
<feature type="compositionally biased region" description="Basic residues" evidence="1">
    <location>
        <begin position="149"/>
        <end position="166"/>
    </location>
</feature>
<sequence>MSFHNRYAALDSSPLKALSQLRRLPTTGDKNVLIERKMSQDVETCDQPTSNKGGAKSVVHVDDGHEPESGWEIVGATKKKNMLHGSPEELLLSQSDENQAEEEGGVVPETAPTPQSDQANGRVDTSASAGHEELSSESPNTVQDDEKPKKKRRRGKKGGKKIKNKSKHSDEDEAPSATESETMYTDAELDLSWLADYSGDADSSTGAGKTEDDNTTSQHPDDDLSHATTLESDDQSADSTADTTALVKKKSRKRSNKRANKMQKKRTAQQDQGAKWEYWHMLVVGLMIAVFGHGLFRLMKSMAA</sequence>
<proteinExistence type="predicted"/>
<feature type="region of interest" description="Disordered" evidence="1">
    <location>
        <begin position="38"/>
        <end position="270"/>
    </location>
</feature>
<keyword evidence="4" id="KW-1185">Reference proteome</keyword>
<reference evidence="3" key="1">
    <citation type="journal article" date="2020" name="Stud. Mycol.">
        <title>101 Dothideomycetes genomes: a test case for predicting lifestyles and emergence of pathogens.</title>
        <authorList>
            <person name="Haridas S."/>
            <person name="Albert R."/>
            <person name="Binder M."/>
            <person name="Bloem J."/>
            <person name="Labutti K."/>
            <person name="Salamov A."/>
            <person name="Andreopoulos B."/>
            <person name="Baker S."/>
            <person name="Barry K."/>
            <person name="Bills G."/>
            <person name="Bluhm B."/>
            <person name="Cannon C."/>
            <person name="Castanera R."/>
            <person name="Culley D."/>
            <person name="Daum C."/>
            <person name="Ezra D."/>
            <person name="Gonzalez J."/>
            <person name="Henrissat B."/>
            <person name="Kuo A."/>
            <person name="Liang C."/>
            <person name="Lipzen A."/>
            <person name="Lutzoni F."/>
            <person name="Magnuson J."/>
            <person name="Mondo S."/>
            <person name="Nolan M."/>
            <person name="Ohm R."/>
            <person name="Pangilinan J."/>
            <person name="Park H.-J."/>
            <person name="Ramirez L."/>
            <person name="Alfaro M."/>
            <person name="Sun H."/>
            <person name="Tritt A."/>
            <person name="Yoshinaga Y."/>
            <person name="Zwiers L.-H."/>
            <person name="Turgeon B."/>
            <person name="Goodwin S."/>
            <person name="Spatafora J."/>
            <person name="Crous P."/>
            <person name="Grigoriev I."/>
        </authorList>
    </citation>
    <scope>NUCLEOTIDE SEQUENCE</scope>
    <source>
        <strain evidence="3">HMLAC05119</strain>
    </source>
</reference>
<feature type="compositionally biased region" description="Polar residues" evidence="1">
    <location>
        <begin position="112"/>
        <end position="128"/>
    </location>
</feature>
<dbReference type="EMBL" id="ML979141">
    <property type="protein sequence ID" value="KAF1911994.1"/>
    <property type="molecule type" value="Genomic_DNA"/>
</dbReference>
<evidence type="ECO:0000313" key="3">
    <source>
        <dbReference type="EMBL" id="KAF1911994.1"/>
    </source>
</evidence>
<evidence type="ECO:0000256" key="1">
    <source>
        <dbReference type="SAM" id="MobiDB-lite"/>
    </source>
</evidence>
<organism evidence="3 4">
    <name type="scientific">Ampelomyces quisqualis</name>
    <name type="common">Powdery mildew agent</name>
    <dbReference type="NCBI Taxonomy" id="50730"/>
    <lineage>
        <taxon>Eukaryota</taxon>
        <taxon>Fungi</taxon>
        <taxon>Dikarya</taxon>
        <taxon>Ascomycota</taxon>
        <taxon>Pezizomycotina</taxon>
        <taxon>Dothideomycetes</taxon>
        <taxon>Pleosporomycetidae</taxon>
        <taxon>Pleosporales</taxon>
        <taxon>Pleosporineae</taxon>
        <taxon>Phaeosphaeriaceae</taxon>
        <taxon>Ampelomyces</taxon>
    </lineage>
</organism>